<feature type="region of interest" description="Disordered" evidence="1">
    <location>
        <begin position="246"/>
        <end position="268"/>
    </location>
</feature>
<evidence type="ECO:0000313" key="3">
    <source>
        <dbReference type="EMBL" id="BBY11569.1"/>
    </source>
</evidence>
<dbReference type="Proteomes" id="UP000466831">
    <property type="component" value="Chromosome"/>
</dbReference>
<organism evidence="3 4">
    <name type="scientific">Mycobacterium marseillense</name>
    <dbReference type="NCBI Taxonomy" id="701042"/>
    <lineage>
        <taxon>Bacteria</taxon>
        <taxon>Bacillati</taxon>
        <taxon>Actinomycetota</taxon>
        <taxon>Actinomycetes</taxon>
        <taxon>Mycobacteriales</taxon>
        <taxon>Mycobacteriaceae</taxon>
        <taxon>Mycobacterium</taxon>
        <taxon>Mycobacterium avium complex (MAC)</taxon>
    </lineage>
</organism>
<keyword evidence="4" id="KW-1185">Reference proteome</keyword>
<dbReference type="CDD" id="cd00085">
    <property type="entry name" value="HNHc"/>
    <property type="match status" value="1"/>
</dbReference>
<sequence length="477" mass="51607">MSIEHIFDTVACMGTFWNSAQAQERIGAALDAIDAAHDVLRRTPSDVVGNAFRVEVAERLEIQHRTNRGLMYRVFGEIADRPDGPGSVPSVRTTLWARLRITPKEITRRFKLAARIQPRRSLTGLPLEPEFPALSAAVSAGTVGEDHIRAVCAAVDTLPSRVSPADAADAERRLVQHAATVDAAVVTKLGRRIADYLNPDGLFNDVDRARRRGLHLGPQGPDGMSRLSGLLDPETRAYFEAVEAAVRPGRHQPDSADGDTEARDERTPAQRCHDALKIGLESAIGSGQLGVHRGHPVTVIATTTLAELDQAAHAAVDSSVPMPTPAHTGGGSRLPMPDLLRMASKAIHYLAVFDEHTGRPLYLGRQKRIATADQRIICYARDRGCTRPNCLEPGYHCEVHHAPEWANGGRTDADKLFFACGSDHRAASRGEWRTAVAGNGRLRWSDGAGPPGINHAHHPDELLRGDPDPPEGDSAPA</sequence>
<reference evidence="3 4" key="1">
    <citation type="journal article" date="2019" name="Emerg. Microbes Infect.">
        <title>Comprehensive subspecies identification of 175 nontuberculous mycobacteria species based on 7547 genomic profiles.</title>
        <authorList>
            <person name="Matsumoto Y."/>
            <person name="Kinjo T."/>
            <person name="Motooka D."/>
            <person name="Nabeya D."/>
            <person name="Jung N."/>
            <person name="Uechi K."/>
            <person name="Horii T."/>
            <person name="Iida T."/>
            <person name="Fujita J."/>
            <person name="Nakamura S."/>
        </authorList>
    </citation>
    <scope>NUCLEOTIDE SEQUENCE [LARGE SCALE GENOMIC DNA]</scope>
    <source>
        <strain evidence="3 4">JCM 17324</strain>
    </source>
</reference>
<evidence type="ECO:0000313" key="4">
    <source>
        <dbReference type="Proteomes" id="UP000466831"/>
    </source>
</evidence>
<dbReference type="SMART" id="SM00507">
    <property type="entry name" value="HNHc"/>
    <property type="match status" value="1"/>
</dbReference>
<dbReference type="Pfam" id="PF02720">
    <property type="entry name" value="DUF222"/>
    <property type="match status" value="1"/>
</dbReference>
<dbReference type="EMBL" id="AP022584">
    <property type="protein sequence ID" value="BBY11569.1"/>
    <property type="molecule type" value="Genomic_DNA"/>
</dbReference>
<proteinExistence type="predicted"/>
<name>A0ABM7JCU9_9MYCO</name>
<feature type="domain" description="HNH nuclease" evidence="2">
    <location>
        <begin position="373"/>
        <end position="425"/>
    </location>
</feature>
<feature type="region of interest" description="Disordered" evidence="1">
    <location>
        <begin position="441"/>
        <end position="477"/>
    </location>
</feature>
<accession>A0ABM7JCU9</accession>
<dbReference type="InterPro" id="IPR003615">
    <property type="entry name" value="HNH_nuc"/>
</dbReference>
<evidence type="ECO:0000256" key="1">
    <source>
        <dbReference type="SAM" id="MobiDB-lite"/>
    </source>
</evidence>
<dbReference type="InterPro" id="IPR003870">
    <property type="entry name" value="DUF222"/>
</dbReference>
<protein>
    <recommendedName>
        <fullName evidence="2">HNH nuclease domain-containing protein</fullName>
    </recommendedName>
</protein>
<gene>
    <name evidence="3" type="ORF">MMARJ_23090</name>
</gene>
<feature type="compositionally biased region" description="Basic and acidic residues" evidence="1">
    <location>
        <begin position="457"/>
        <end position="467"/>
    </location>
</feature>
<evidence type="ECO:0000259" key="2">
    <source>
        <dbReference type="SMART" id="SM00507"/>
    </source>
</evidence>